<dbReference type="Gene3D" id="1.20.1250.20">
    <property type="entry name" value="MFS general substrate transporter like domains"/>
    <property type="match status" value="1"/>
</dbReference>
<feature type="transmembrane region" description="Helical" evidence="6">
    <location>
        <begin position="299"/>
        <end position="321"/>
    </location>
</feature>
<feature type="transmembrane region" description="Helical" evidence="6">
    <location>
        <begin position="395"/>
        <end position="418"/>
    </location>
</feature>
<evidence type="ECO:0000256" key="6">
    <source>
        <dbReference type="SAM" id="Phobius"/>
    </source>
</evidence>
<keyword evidence="9" id="KW-1185">Reference proteome</keyword>
<dbReference type="PANTHER" id="PTHR42718:SF9">
    <property type="entry name" value="MAJOR FACILITATOR SUPERFAMILY MULTIDRUG TRANSPORTER MFSC"/>
    <property type="match status" value="1"/>
</dbReference>
<dbReference type="RefSeq" id="WP_073679669.1">
    <property type="nucleotide sequence ID" value="NZ_JAHBOL010000010.1"/>
</dbReference>
<feature type="transmembrane region" description="Helical" evidence="6">
    <location>
        <begin position="223"/>
        <end position="243"/>
    </location>
</feature>
<feature type="transmembrane region" description="Helical" evidence="6">
    <location>
        <begin position="424"/>
        <end position="442"/>
    </location>
</feature>
<dbReference type="EMBL" id="JAHBOM010000012">
    <property type="protein sequence ID" value="MBU8824692.1"/>
    <property type="molecule type" value="Genomic_DNA"/>
</dbReference>
<evidence type="ECO:0000313" key="9">
    <source>
        <dbReference type="Proteomes" id="UP000696413"/>
    </source>
</evidence>
<dbReference type="PROSITE" id="PS50850">
    <property type="entry name" value="MFS"/>
    <property type="match status" value="1"/>
</dbReference>
<evidence type="ECO:0000256" key="2">
    <source>
        <dbReference type="ARBA" id="ARBA00022448"/>
    </source>
</evidence>
<feature type="domain" description="Major facilitator superfamily (MFS) profile" evidence="7">
    <location>
        <begin position="10"/>
        <end position="447"/>
    </location>
</feature>
<evidence type="ECO:0000256" key="4">
    <source>
        <dbReference type="ARBA" id="ARBA00022989"/>
    </source>
</evidence>
<evidence type="ECO:0000256" key="1">
    <source>
        <dbReference type="ARBA" id="ARBA00004651"/>
    </source>
</evidence>
<dbReference type="CDD" id="cd17321">
    <property type="entry name" value="MFS_MMR_MDR_like"/>
    <property type="match status" value="1"/>
</dbReference>
<accession>A0ABS6HTN7</accession>
<sequence>MAHIRSAVLTLIAAYLGLFIGLIDANAVNLALPAINHDLGGGVAGGQWTIDAYNVTFASFLLTAGSLGDRFSRRRLLRIGLVTFVTASVGCGTAPSLAVLLAARAVQGVGAALMLPQGLALAAAAFPEPRDRARVTGGWAMAAAGSTALGPLVGGALAETIGWRWIFWINVPVGVLAIAMSVSHLPDSHDPDAQRIDLPGQVSAVVALCAGTLVLVEGHDWQWSQRVGIGATALAATAAFVGIQRRSPHPMLPLNLFGSRRLVGALLATFAMTFGIYGVLLVNSFALQQLRGFSALATAVWFLPMPLMYLLLIPVATTLACRTGPRPSMATGLVLMAAGSLLYAAAGPLGAIWQLELSFVLAGVGLALTTGPAVTLAMAAVPARRAGLASGVVNLSRLLGITVGVAVLGSAMTAVGGVAGVRTALLLGASCQLAGAVVALWLTRRPETPARTVGTVGPVGPVDKESSHA</sequence>
<proteinExistence type="predicted"/>
<dbReference type="SUPFAM" id="SSF103473">
    <property type="entry name" value="MFS general substrate transporter"/>
    <property type="match status" value="1"/>
</dbReference>
<feature type="transmembrane region" description="Helical" evidence="6">
    <location>
        <begin position="48"/>
        <end position="67"/>
    </location>
</feature>
<dbReference type="Proteomes" id="UP000696413">
    <property type="component" value="Unassembled WGS sequence"/>
</dbReference>
<evidence type="ECO:0000256" key="3">
    <source>
        <dbReference type="ARBA" id="ARBA00022692"/>
    </source>
</evidence>
<evidence type="ECO:0000259" key="7">
    <source>
        <dbReference type="PROSITE" id="PS50850"/>
    </source>
</evidence>
<keyword evidence="5 6" id="KW-0472">Membrane</keyword>
<protein>
    <submittedName>
        <fullName evidence="8">MFS transporter</fullName>
    </submittedName>
</protein>
<feature type="transmembrane region" description="Helical" evidence="6">
    <location>
        <begin position="359"/>
        <end position="383"/>
    </location>
</feature>
<name>A0ABS6HTN7_MYCGD</name>
<evidence type="ECO:0000313" key="8">
    <source>
        <dbReference type="EMBL" id="MBU8824692.1"/>
    </source>
</evidence>
<feature type="transmembrane region" description="Helical" evidence="6">
    <location>
        <begin position="165"/>
        <end position="186"/>
    </location>
</feature>
<keyword evidence="2" id="KW-0813">Transport</keyword>
<feature type="transmembrane region" description="Helical" evidence="6">
    <location>
        <begin position="138"/>
        <end position="159"/>
    </location>
</feature>
<feature type="transmembrane region" description="Helical" evidence="6">
    <location>
        <begin position="263"/>
        <end position="287"/>
    </location>
</feature>
<reference evidence="8 9" key="1">
    <citation type="submission" date="2021-05" db="EMBL/GenBank/DDBJ databases">
        <title>Draft Genome Sequences of Clinical Respiratory Isolates of Mycobacterium goodii Recovered in Ireland.</title>
        <authorList>
            <person name="Flanagan P.R."/>
            <person name="Mok S."/>
            <person name="Roycroft E."/>
            <person name="Rogers T.R."/>
            <person name="Fitzgibbon M."/>
        </authorList>
    </citation>
    <scope>NUCLEOTIDE SEQUENCE [LARGE SCALE GENOMIC DNA]</scope>
    <source>
        <strain evidence="8 9">14IE55</strain>
    </source>
</reference>
<dbReference type="Pfam" id="PF07690">
    <property type="entry name" value="MFS_1"/>
    <property type="match status" value="1"/>
</dbReference>
<feature type="transmembrane region" description="Helical" evidence="6">
    <location>
        <begin position="7"/>
        <end position="28"/>
    </location>
</feature>
<keyword evidence="3 6" id="KW-0812">Transmembrane</keyword>
<feature type="transmembrane region" description="Helical" evidence="6">
    <location>
        <begin position="333"/>
        <end position="353"/>
    </location>
</feature>
<feature type="transmembrane region" description="Helical" evidence="6">
    <location>
        <begin position="79"/>
        <end position="103"/>
    </location>
</feature>
<dbReference type="InterPro" id="IPR020846">
    <property type="entry name" value="MFS_dom"/>
</dbReference>
<comment type="caution">
    <text evidence="8">The sequence shown here is derived from an EMBL/GenBank/DDBJ whole genome shotgun (WGS) entry which is preliminary data.</text>
</comment>
<dbReference type="Gene3D" id="1.20.1720.10">
    <property type="entry name" value="Multidrug resistance protein D"/>
    <property type="match status" value="1"/>
</dbReference>
<dbReference type="InterPro" id="IPR011701">
    <property type="entry name" value="MFS"/>
</dbReference>
<organism evidence="8 9">
    <name type="scientific">Mycolicibacterium goodii</name>
    <name type="common">Mycobacterium goodii</name>
    <dbReference type="NCBI Taxonomy" id="134601"/>
    <lineage>
        <taxon>Bacteria</taxon>
        <taxon>Bacillati</taxon>
        <taxon>Actinomycetota</taxon>
        <taxon>Actinomycetes</taxon>
        <taxon>Mycobacteriales</taxon>
        <taxon>Mycobacteriaceae</taxon>
        <taxon>Mycolicibacterium</taxon>
    </lineage>
</organism>
<keyword evidence="4 6" id="KW-1133">Transmembrane helix</keyword>
<evidence type="ECO:0000256" key="5">
    <source>
        <dbReference type="ARBA" id="ARBA00023136"/>
    </source>
</evidence>
<dbReference type="InterPro" id="IPR036259">
    <property type="entry name" value="MFS_trans_sf"/>
</dbReference>
<dbReference type="PANTHER" id="PTHR42718">
    <property type="entry name" value="MAJOR FACILITATOR SUPERFAMILY MULTIDRUG TRANSPORTER MFSC"/>
    <property type="match status" value="1"/>
</dbReference>
<gene>
    <name evidence="8" type="ORF">KL859_17690</name>
</gene>
<comment type="subcellular location">
    <subcellularLocation>
        <location evidence="1">Cell membrane</location>
        <topology evidence="1">Multi-pass membrane protein</topology>
    </subcellularLocation>
</comment>